<reference evidence="3" key="1">
    <citation type="journal article" date="2021" name="PeerJ">
        <title>Extensive microbial diversity within the chicken gut microbiome revealed by metagenomics and culture.</title>
        <authorList>
            <person name="Gilroy R."/>
            <person name="Ravi A."/>
            <person name="Getino M."/>
            <person name="Pursley I."/>
            <person name="Horton D.L."/>
            <person name="Alikhan N.F."/>
            <person name="Baker D."/>
            <person name="Gharbi K."/>
            <person name="Hall N."/>
            <person name="Watson M."/>
            <person name="Adriaenssens E.M."/>
            <person name="Foster-Nyarko E."/>
            <person name="Jarju S."/>
            <person name="Secka A."/>
            <person name="Antonio M."/>
            <person name="Oren A."/>
            <person name="Chaudhuri R.R."/>
            <person name="La Ragione R."/>
            <person name="Hildebrand F."/>
            <person name="Pallen M.J."/>
        </authorList>
    </citation>
    <scope>NUCLEOTIDE SEQUENCE</scope>
    <source>
        <strain evidence="3">CHK186-1790</strain>
    </source>
</reference>
<comment type="caution">
    <text evidence="3">The sequence shown here is derived from an EMBL/GenBank/DDBJ whole genome shotgun (WGS) entry which is preliminary data.</text>
</comment>
<gene>
    <name evidence="3" type="ORF">H9701_08795</name>
</gene>
<keyword evidence="1" id="KW-0677">Repeat</keyword>
<dbReference type="SUPFAM" id="SSF82171">
    <property type="entry name" value="DPP6 N-terminal domain-like"/>
    <property type="match status" value="1"/>
</dbReference>
<dbReference type="EMBL" id="DWWJ01000159">
    <property type="protein sequence ID" value="HJC41633.1"/>
    <property type="molecule type" value="Genomic_DNA"/>
</dbReference>
<accession>A0A9D2P1Y0</accession>
<dbReference type="InterPro" id="IPR001119">
    <property type="entry name" value="SLH_dom"/>
</dbReference>
<evidence type="ECO:0000256" key="1">
    <source>
        <dbReference type="ARBA" id="ARBA00022737"/>
    </source>
</evidence>
<dbReference type="PROSITE" id="PS51272">
    <property type="entry name" value="SLH"/>
    <property type="match status" value="1"/>
</dbReference>
<evidence type="ECO:0000259" key="2">
    <source>
        <dbReference type="PROSITE" id="PS51272"/>
    </source>
</evidence>
<name>A0A9D2P1Y0_9FIRM</name>
<reference evidence="3" key="2">
    <citation type="submission" date="2021-04" db="EMBL/GenBank/DDBJ databases">
        <authorList>
            <person name="Gilroy R."/>
        </authorList>
    </citation>
    <scope>NUCLEOTIDE SEQUENCE</scope>
    <source>
        <strain evidence="3">CHK186-1790</strain>
    </source>
</reference>
<proteinExistence type="predicted"/>
<dbReference type="Pfam" id="PF00395">
    <property type="entry name" value="SLH"/>
    <property type="match status" value="2"/>
</dbReference>
<feature type="non-terminal residue" evidence="3">
    <location>
        <position position="1"/>
    </location>
</feature>
<dbReference type="AlphaFoldDB" id="A0A9D2P1Y0"/>
<organism evidence="3 4">
    <name type="scientific">Candidatus Intestinimonas pullistercoris</name>
    <dbReference type="NCBI Taxonomy" id="2838623"/>
    <lineage>
        <taxon>Bacteria</taxon>
        <taxon>Bacillati</taxon>
        <taxon>Bacillota</taxon>
        <taxon>Clostridia</taxon>
        <taxon>Eubacteriales</taxon>
        <taxon>Intestinimonas</taxon>
    </lineage>
</organism>
<sequence>ADEIVNTEAVTTMVSLGVIDGNDDGSYNPTGIVKRGEMAKLISVMLNGGKDPTLGETPVVFADTAGHWAQNYISYVANLHIIDGRGDGSFGPNDDVTGSEAAKMILTALGYRSDLEGFTGANWAINVQAVANQIDLFDGLTINPDDGLTRDDTAQMLYNAVQSDMVEYRNLEGSYDGIVYPQPINGVDHDSTVLYERFQVRKVEGVVEATSLLSLADTEHPTVGSGTTVAGKSRLTDIEYNGKPWEDDAGNPRPVTYPVEIDTSLLGQRVVIYVKGLSDLAPNAADMEVIGTVIPSDQNTVVTTSGRLKDDDAVKSALRSAGLSMPTGGATGVQVTAQDTTWNGVDGVEDIPGVEQTFIDNDANGRVDVVIQKTPGLALVNTYNESTAKMNLSGLGSIDFDDIQNPEDVAVDDHVLVYDYEGVYVLAVAESVTGTVTSFNNTSSTPHMSSITIDEVDYTAGEGELLAPDLDELEYSFMQEMVDGSYTLYLDPYGYVLGYVEDDAAAGNYAVITGVNPTGSAKGFYSVEVKLILADGSTGKFDVNLAASAKKWNTDTDLSTSSARERAMYLALTDDADFDGSLGANAAVDELVTYSLDGDTVTLGLASYATNNYADATTGDKLELTNTVSRYDFGADTLTADDKTVFFIKDIDGNYTAVQGLANLRAKELETVGTSQAIYYERTGTSALEARAIFATVNEEYTSNSNYAFVTGNYRKTTSGTETIYTYPVVFENGEVGSLSAKDDAGVGSDEVHEYQLDGDYVNFDVNDTLVENGLIVTGVYNNTVAVADAKDPSQRVGSYPTRGAQVWNVEEPDDGVFSTTLRKNDLVGLVLDSEGIVVTAFVYDRQDEDLATAGDMDLAGGDIAPAVDADGNYVAYSVANNDKLTLNVTANAGQTVTVSATVDGVKQTLANDGKVENTTGNAIVSPVTIYKADGTEEGTTIQVTVTVAEDGYATRTLTYNVILWSGVEELAAPTSVKLIETMNSSADIDSATEVTLNKDAETAVAVTYGDGANLLAFAVTPDAGTEVALALTKDGAEVALGAGNSFAITGNGTYALTVTVSKDGSPDIAYTYTFKVTGKAQDPAAPVYTITADDINPVTGEVTVVVPETQTDDQSDGLFDGTSANGMFTGTVATDPNVKFTWVETRIPYTAAQYTLANTQGGYAVRTVNPTYADIAGTFPDNVYDKVTNKDPNPTLSSAEGGYIRMYTLVSSDAVASGEPIVFEIKFGANNQTFGQAETNLAPFTPDLVITLDVSGITFN</sequence>
<feature type="domain" description="SLH" evidence="2">
    <location>
        <begin position="56"/>
        <end position="119"/>
    </location>
</feature>
<evidence type="ECO:0000313" key="4">
    <source>
        <dbReference type="Proteomes" id="UP000823882"/>
    </source>
</evidence>
<protein>
    <submittedName>
        <fullName evidence="3">S-layer homology domain-containing protein</fullName>
    </submittedName>
</protein>
<evidence type="ECO:0000313" key="3">
    <source>
        <dbReference type="EMBL" id="HJC41633.1"/>
    </source>
</evidence>
<dbReference type="Proteomes" id="UP000823882">
    <property type="component" value="Unassembled WGS sequence"/>
</dbReference>